<dbReference type="InterPro" id="IPR041577">
    <property type="entry name" value="RT_RNaseH_2"/>
</dbReference>
<accession>A0A9Q3BDZ0</accession>
<dbReference type="Pfam" id="PF17919">
    <property type="entry name" value="RT_RNaseH_2"/>
    <property type="match status" value="1"/>
</dbReference>
<evidence type="ECO:0000259" key="1">
    <source>
        <dbReference type="Pfam" id="PF17919"/>
    </source>
</evidence>
<comment type="caution">
    <text evidence="2">The sequence shown here is derived from an EMBL/GenBank/DDBJ whole genome shotgun (WGS) entry which is preliminary data.</text>
</comment>
<keyword evidence="3" id="KW-1185">Reference proteome</keyword>
<dbReference type="EMBL" id="AVOT02000569">
    <property type="protein sequence ID" value="MBW0463507.1"/>
    <property type="molecule type" value="Genomic_DNA"/>
</dbReference>
<proteinExistence type="predicted"/>
<dbReference type="AlphaFoldDB" id="A0A9Q3BDZ0"/>
<dbReference type="SUPFAM" id="SSF56672">
    <property type="entry name" value="DNA/RNA polymerases"/>
    <property type="match status" value="1"/>
</dbReference>
<protein>
    <recommendedName>
        <fullName evidence="1">Reverse transcriptase/retrotransposon-derived protein RNase H-like domain-containing protein</fullName>
    </recommendedName>
</protein>
<dbReference type="PANTHER" id="PTHR34072:SF52">
    <property type="entry name" value="RIBONUCLEASE H"/>
    <property type="match status" value="1"/>
</dbReference>
<dbReference type="CDD" id="cd09274">
    <property type="entry name" value="RNase_HI_RT_Ty3"/>
    <property type="match status" value="1"/>
</dbReference>
<evidence type="ECO:0000313" key="3">
    <source>
        <dbReference type="Proteomes" id="UP000765509"/>
    </source>
</evidence>
<evidence type="ECO:0000313" key="2">
    <source>
        <dbReference type="EMBL" id="MBW0463507.1"/>
    </source>
</evidence>
<feature type="domain" description="Reverse transcriptase/retrotransposon-derived protein RNase H-like" evidence="1">
    <location>
        <begin position="148"/>
        <end position="236"/>
    </location>
</feature>
<sequence length="315" mass="35495">MDSNIIISSNGNDLATSVNSVALVGELKTPYLPSFVHIPSIIPFQSLLQSRDEAFKEINDFGEDVAISSLHLFQGDTDLPPLSFHSSLEEKWEEEEEPEEIETVLKVFPPSYHQYLDVLSKVKAEELPPHQICDHHIELKGLLPPEDLSHFQILKEAFTTASILSHFNPSLPAIVETDSSDYALGAVLSQGNDSGKHPISFDSCRLLQAELNYEIYKKELLGIVWDFKLWRAFLLSLSNSSEVLTDHSSLQYLMSSEVLTSCQALWAKFLSKLHFTITYHPGRLATLPDSLSCWDNIYPEMGWTSSEIILKVFIK</sequence>
<dbReference type="InterPro" id="IPR043502">
    <property type="entry name" value="DNA/RNA_pol_sf"/>
</dbReference>
<reference evidence="2" key="1">
    <citation type="submission" date="2021-03" db="EMBL/GenBank/DDBJ databases">
        <title>Draft genome sequence of rust myrtle Austropuccinia psidii MF-1, a brazilian biotype.</title>
        <authorList>
            <person name="Quecine M.C."/>
            <person name="Pachon D.M.R."/>
            <person name="Bonatelli M.L."/>
            <person name="Correr F.H."/>
            <person name="Franceschini L.M."/>
            <person name="Leite T.F."/>
            <person name="Margarido G.R.A."/>
            <person name="Almeida C.A."/>
            <person name="Ferrarezi J.A."/>
            <person name="Labate C.A."/>
        </authorList>
    </citation>
    <scope>NUCLEOTIDE SEQUENCE</scope>
    <source>
        <strain evidence="2">MF-1</strain>
    </source>
</reference>
<dbReference type="OrthoDB" id="128646at2759"/>
<dbReference type="PANTHER" id="PTHR34072">
    <property type="entry name" value="ENZYMATIC POLYPROTEIN-RELATED"/>
    <property type="match status" value="1"/>
</dbReference>
<dbReference type="Proteomes" id="UP000765509">
    <property type="component" value="Unassembled WGS sequence"/>
</dbReference>
<gene>
    <name evidence="2" type="ORF">O181_003222</name>
</gene>
<name>A0A9Q3BDZ0_9BASI</name>
<organism evidence="2 3">
    <name type="scientific">Austropuccinia psidii MF-1</name>
    <dbReference type="NCBI Taxonomy" id="1389203"/>
    <lineage>
        <taxon>Eukaryota</taxon>
        <taxon>Fungi</taxon>
        <taxon>Dikarya</taxon>
        <taxon>Basidiomycota</taxon>
        <taxon>Pucciniomycotina</taxon>
        <taxon>Pucciniomycetes</taxon>
        <taxon>Pucciniales</taxon>
        <taxon>Sphaerophragmiaceae</taxon>
        <taxon>Austropuccinia</taxon>
    </lineage>
</organism>